<comment type="caution">
    <text evidence="2">The sequence shown here is derived from an EMBL/GenBank/DDBJ whole genome shotgun (WGS) entry which is preliminary data.</text>
</comment>
<protein>
    <submittedName>
        <fullName evidence="2">Uncharacterized protein</fullName>
    </submittedName>
</protein>
<gene>
    <name evidence="2" type="ORF">F2Q70_00025961</name>
</gene>
<proteinExistence type="predicted"/>
<feature type="compositionally biased region" description="Polar residues" evidence="1">
    <location>
        <begin position="1"/>
        <end position="10"/>
    </location>
</feature>
<feature type="region of interest" description="Disordered" evidence="1">
    <location>
        <begin position="1"/>
        <end position="79"/>
    </location>
</feature>
<evidence type="ECO:0000256" key="1">
    <source>
        <dbReference type="SAM" id="MobiDB-lite"/>
    </source>
</evidence>
<accession>A0A8S9L8M4</accession>
<name>A0A8S9L8M4_BRACR</name>
<dbReference type="EMBL" id="QGKY02000094">
    <property type="protein sequence ID" value="KAF2602789.1"/>
    <property type="molecule type" value="Genomic_DNA"/>
</dbReference>
<dbReference type="AlphaFoldDB" id="A0A8S9L8M4"/>
<reference evidence="2" key="1">
    <citation type="submission" date="2019-12" db="EMBL/GenBank/DDBJ databases">
        <title>Genome sequencing and annotation of Brassica cretica.</title>
        <authorList>
            <person name="Studholme D.J."/>
            <person name="Sarris P.F."/>
        </authorList>
    </citation>
    <scope>NUCLEOTIDE SEQUENCE</scope>
    <source>
        <strain evidence="2">PFS-102/07</strain>
        <tissue evidence="2">Leaf</tissue>
    </source>
</reference>
<evidence type="ECO:0000313" key="2">
    <source>
        <dbReference type="EMBL" id="KAF2602789.1"/>
    </source>
</evidence>
<sequence>MSETPSSIITETLHVPEELTAPTTSVIPPLRPTELDLPTAQSTKSSSDPSSTTENAADINPESSSSSSDGSPDKVSPTV</sequence>
<organism evidence="2">
    <name type="scientific">Brassica cretica</name>
    <name type="common">Mustard</name>
    <dbReference type="NCBI Taxonomy" id="69181"/>
    <lineage>
        <taxon>Eukaryota</taxon>
        <taxon>Viridiplantae</taxon>
        <taxon>Streptophyta</taxon>
        <taxon>Embryophyta</taxon>
        <taxon>Tracheophyta</taxon>
        <taxon>Spermatophyta</taxon>
        <taxon>Magnoliopsida</taxon>
        <taxon>eudicotyledons</taxon>
        <taxon>Gunneridae</taxon>
        <taxon>Pentapetalae</taxon>
        <taxon>rosids</taxon>
        <taxon>malvids</taxon>
        <taxon>Brassicales</taxon>
        <taxon>Brassicaceae</taxon>
        <taxon>Brassiceae</taxon>
        <taxon>Brassica</taxon>
    </lineage>
</organism>
<feature type="compositionally biased region" description="Low complexity" evidence="1">
    <location>
        <begin position="39"/>
        <end position="53"/>
    </location>
</feature>